<feature type="domain" description="TRAF-type" evidence="7">
    <location>
        <begin position="328"/>
        <end position="368"/>
    </location>
</feature>
<feature type="coiled-coil region" evidence="5">
    <location>
        <begin position="591"/>
        <end position="652"/>
    </location>
</feature>
<feature type="domain" description="TRAF-type" evidence="7">
    <location>
        <begin position="957"/>
        <end position="990"/>
    </location>
</feature>
<keyword evidence="5" id="KW-0175">Coiled coil</keyword>
<dbReference type="SUPFAM" id="SSF49899">
    <property type="entry name" value="Concanavalin A-like lectins/glucanases"/>
    <property type="match status" value="1"/>
</dbReference>
<dbReference type="EMBL" id="SPLM01000005">
    <property type="protein sequence ID" value="TMW67359.1"/>
    <property type="molecule type" value="Genomic_DNA"/>
</dbReference>
<dbReference type="SUPFAM" id="SSF49599">
    <property type="entry name" value="TRAF domain-like"/>
    <property type="match status" value="2"/>
</dbReference>
<feature type="zinc finger region" description="TRAF-type" evidence="4">
    <location>
        <begin position="328"/>
        <end position="368"/>
    </location>
</feature>
<feature type="compositionally biased region" description="Polar residues" evidence="6">
    <location>
        <begin position="84"/>
        <end position="93"/>
    </location>
</feature>
<keyword evidence="1 4" id="KW-0479">Metal-binding</keyword>
<keyword evidence="2 4" id="KW-0863">Zinc-finger</keyword>
<evidence type="ECO:0000256" key="5">
    <source>
        <dbReference type="SAM" id="Coils"/>
    </source>
</evidence>
<feature type="region of interest" description="Disordered" evidence="6">
    <location>
        <begin position="1"/>
        <end position="20"/>
    </location>
</feature>
<accession>A0A8K1CPR5</accession>
<evidence type="ECO:0000256" key="4">
    <source>
        <dbReference type="PROSITE-ProRule" id="PRU00207"/>
    </source>
</evidence>
<proteinExistence type="predicted"/>
<dbReference type="PANTHER" id="PTHR10131:SF94">
    <property type="entry name" value="TNF RECEPTOR-ASSOCIATED FACTOR 4"/>
    <property type="match status" value="1"/>
</dbReference>
<dbReference type="Proteomes" id="UP000794436">
    <property type="component" value="Unassembled WGS sequence"/>
</dbReference>
<feature type="domain" description="TRAF-type" evidence="7">
    <location>
        <begin position="256"/>
        <end position="296"/>
    </location>
</feature>
<feature type="compositionally biased region" description="Polar residues" evidence="6">
    <location>
        <begin position="8"/>
        <end position="20"/>
    </location>
</feature>
<dbReference type="Gene3D" id="2.60.120.200">
    <property type="match status" value="1"/>
</dbReference>
<dbReference type="InterPro" id="IPR001293">
    <property type="entry name" value="Znf_TRAF"/>
</dbReference>
<protein>
    <recommendedName>
        <fullName evidence="7">TRAF-type domain-containing protein</fullName>
    </recommendedName>
</protein>
<dbReference type="OrthoDB" id="193703at2759"/>
<feature type="zinc finger region" description="TRAF-type" evidence="4">
    <location>
        <begin position="957"/>
        <end position="990"/>
    </location>
</feature>
<dbReference type="Gene3D" id="3.30.40.10">
    <property type="entry name" value="Zinc/RING finger domain, C3HC4 (zinc finger)"/>
    <property type="match status" value="4"/>
</dbReference>
<gene>
    <name evidence="8" type="ORF">Poli38472_012475</name>
</gene>
<evidence type="ECO:0000256" key="1">
    <source>
        <dbReference type="ARBA" id="ARBA00022723"/>
    </source>
</evidence>
<dbReference type="GO" id="GO:0008270">
    <property type="term" value="F:zinc ion binding"/>
    <property type="evidence" value="ECO:0007669"/>
    <property type="project" value="UniProtKB-KW"/>
</dbReference>
<feature type="zinc finger region" description="TRAF-type" evidence="4">
    <location>
        <begin position="256"/>
        <end position="296"/>
    </location>
</feature>
<evidence type="ECO:0000313" key="8">
    <source>
        <dbReference type="EMBL" id="TMW67359.1"/>
    </source>
</evidence>
<evidence type="ECO:0000313" key="9">
    <source>
        <dbReference type="Proteomes" id="UP000794436"/>
    </source>
</evidence>
<evidence type="ECO:0000256" key="3">
    <source>
        <dbReference type="ARBA" id="ARBA00022833"/>
    </source>
</evidence>
<reference evidence="8" key="1">
    <citation type="submission" date="2019-03" db="EMBL/GenBank/DDBJ databases">
        <title>Long read genome sequence of the mycoparasitic Pythium oligandrum ATCC 38472 isolated from sugarbeet rhizosphere.</title>
        <authorList>
            <person name="Gaulin E."/>
        </authorList>
    </citation>
    <scope>NUCLEOTIDE SEQUENCE</scope>
    <source>
        <strain evidence="8">ATCC 38472_TT</strain>
    </source>
</reference>
<name>A0A8K1CPR5_PYTOL</name>
<feature type="region of interest" description="Disordered" evidence="6">
    <location>
        <begin position="64"/>
        <end position="97"/>
    </location>
</feature>
<dbReference type="InterPro" id="IPR013320">
    <property type="entry name" value="ConA-like_dom_sf"/>
</dbReference>
<dbReference type="PROSITE" id="PS50145">
    <property type="entry name" value="ZF_TRAF"/>
    <property type="match status" value="4"/>
</dbReference>
<comment type="caution">
    <text evidence="8">The sequence shown here is derived from an EMBL/GenBank/DDBJ whole genome shotgun (WGS) entry which is preliminary data.</text>
</comment>
<organism evidence="8 9">
    <name type="scientific">Pythium oligandrum</name>
    <name type="common">Mycoparasitic fungus</name>
    <dbReference type="NCBI Taxonomy" id="41045"/>
    <lineage>
        <taxon>Eukaryota</taxon>
        <taxon>Sar</taxon>
        <taxon>Stramenopiles</taxon>
        <taxon>Oomycota</taxon>
        <taxon>Peronosporomycetes</taxon>
        <taxon>Pythiales</taxon>
        <taxon>Pythiaceae</taxon>
        <taxon>Pythium</taxon>
    </lineage>
</organism>
<dbReference type="InterPro" id="IPR013083">
    <property type="entry name" value="Znf_RING/FYVE/PHD"/>
</dbReference>
<keyword evidence="3 4" id="KW-0862">Zinc</keyword>
<feature type="domain" description="TRAF-type" evidence="7">
    <location>
        <begin position="182"/>
        <end position="222"/>
    </location>
</feature>
<evidence type="ECO:0000259" key="7">
    <source>
        <dbReference type="PROSITE" id="PS50145"/>
    </source>
</evidence>
<dbReference type="Pfam" id="PF13385">
    <property type="entry name" value="Laminin_G_3"/>
    <property type="match status" value="1"/>
</dbReference>
<dbReference type="PANTHER" id="PTHR10131">
    <property type="entry name" value="TNF RECEPTOR ASSOCIATED FACTOR"/>
    <property type="match status" value="1"/>
</dbReference>
<sequence>MAERRPASPSTLGPLSTSRPIASTVDWVPSTVAFRSPPRHAASSELLEIARQLEQIETERRRLLHKLPSTPPRSPLKPLVAPQATPQSPNQQPHDAAPSLCGSPLIRAQVYLCECADEFVHAVDLRRHRTDACRLRIVTCSRPGCGQLFAAQDRQHHDRYECSTLMKTQQLLDEHQQAQEHIPCELCGEGTMRRRMEDHRLYMCVKRKVGCQYAMGGCAARFAFDMREQHEAEECIVARRRAKILERSVHTNDETTCDWCEQRVLKRRLLDHQEEECLKRERPCPNAFNGCKEWVPVGKFDQHLKTVCVVTLERNAMADRAREKNMLVPCKECGEYVRRRHLEAHWYGECVSRIVNCKNAAHGCKARLRWRDRHLHEDFMALVSSERSMLSFPTGGDGYVVVNSETNAAIENRVVDLPPPWSAEYYVWLVDAKDEILDLHLKCIDHLETVELKTREQARCQERSAACKKKLKELKQLKKEKRTNSQLGDISLAAKELADEFDAAERGITETTTAIALAKGWIQILLTEASRILREEKDESDVEMIQTAVREQGMEQINGRLLLTELSDNAQERLLSLDKWARALTPDAHDAVNLAEKKRKAAEQLKLLQKRAEWEQLMSELRDDNPDSVRLRRRYERELAKVEAKLALISDNTPTGLLERTGRHVIASSSKNTIALVGANHGLVTYYRSVTSKAAREVNFQVALARKRWNHVVFCASKKELTLIVNGEVKSIKRGVFDLPFARLGTNETGESFQGCLQEVRYWSSCLSLEAVQMHANTILHVARQSDLLAYWTFEEGMGDVVDDMALRLPRAPCFNTEWVLYNTPAIRRRFGMPPTPSLRDKTSCMINQRLKLLAQRARDRDTEAVLCRQNCGQSIILRHLDEHHRRECMHRLVACREGGCETTHRLCDEQQHRSKDCERVKYRVELLERLQEKEKTEECELGCGVWFKRRHRERHHHSECPRRLITCPQPDCGETIVAHSVDNHLLKDCKSELLATQRRLVENAREREARRLKNELQCHRE</sequence>
<feature type="zinc finger region" description="TRAF-type" evidence="4">
    <location>
        <begin position="182"/>
        <end position="222"/>
    </location>
</feature>
<evidence type="ECO:0000256" key="2">
    <source>
        <dbReference type="ARBA" id="ARBA00022771"/>
    </source>
</evidence>
<keyword evidence="9" id="KW-1185">Reference proteome</keyword>
<dbReference type="AlphaFoldDB" id="A0A8K1CPR5"/>
<dbReference type="Pfam" id="PF02176">
    <property type="entry name" value="zf-TRAF"/>
    <property type="match status" value="2"/>
</dbReference>
<evidence type="ECO:0000256" key="6">
    <source>
        <dbReference type="SAM" id="MobiDB-lite"/>
    </source>
</evidence>